<sequence>MIKNNYGYKYSSYIKWTAIEAVHAVRQSRTSRQILFAVCVSKKQALTGGKSLACEDKCSKKIGAVLVQQAYRRSFEASAVPILVYFYILCNNKSYKKASGFLRARCLHRPLNSNFEDRSGRQCEHIKYIPYGELWTYKSKTAKLFLTMYNNFLVKQPAGLIEETSP</sequence>
<dbReference type="HOGENOM" id="CLU_1601974_0_0_12"/>
<reference evidence="1 2" key="1">
    <citation type="journal article" date="2013" name="PLoS ONE">
        <title>Genome-Wide Relatedness of Treponema pedis, from Gingiva and Necrotic Skin Lesions of Pigs, with the Human Oral Pathogen Treponema denticola.</title>
        <authorList>
            <person name="Svartstrom O."/>
            <person name="Mushtaq M."/>
            <person name="Pringle M."/>
            <person name="Segerman B."/>
        </authorList>
    </citation>
    <scope>NUCLEOTIDE SEQUENCE [LARGE SCALE GENOMIC DNA]</scope>
    <source>
        <strain evidence="1">T A4</strain>
    </source>
</reference>
<accession>S5ZV37</accession>
<evidence type="ECO:0000313" key="1">
    <source>
        <dbReference type="EMBL" id="AGT44080.1"/>
    </source>
</evidence>
<dbReference type="EMBL" id="CP004120">
    <property type="protein sequence ID" value="AGT44080.1"/>
    <property type="molecule type" value="Genomic_DNA"/>
</dbReference>
<evidence type="ECO:0000313" key="2">
    <source>
        <dbReference type="Proteomes" id="UP000015620"/>
    </source>
</evidence>
<dbReference type="AlphaFoldDB" id="S5ZV37"/>
<name>S5ZV37_9SPIR</name>
<protein>
    <submittedName>
        <fullName evidence="1">Uncharacterized protein</fullName>
    </submittedName>
</protein>
<dbReference type="PATRIC" id="fig|1291379.3.peg.1571"/>
<proteinExistence type="predicted"/>
<dbReference type="Proteomes" id="UP000015620">
    <property type="component" value="Chromosome"/>
</dbReference>
<dbReference type="KEGG" id="tped:TPE_1588"/>
<keyword evidence="2" id="KW-1185">Reference proteome</keyword>
<gene>
    <name evidence="1" type="ORF">TPE_1588</name>
</gene>
<dbReference type="STRING" id="1291379.TPE_1588"/>
<organism evidence="1 2">
    <name type="scientific">Treponema pedis str. T A4</name>
    <dbReference type="NCBI Taxonomy" id="1291379"/>
    <lineage>
        <taxon>Bacteria</taxon>
        <taxon>Pseudomonadati</taxon>
        <taxon>Spirochaetota</taxon>
        <taxon>Spirochaetia</taxon>
        <taxon>Spirochaetales</taxon>
        <taxon>Treponemataceae</taxon>
        <taxon>Treponema</taxon>
    </lineage>
</organism>